<dbReference type="Proteomes" id="UP001601303">
    <property type="component" value="Unassembled WGS sequence"/>
</dbReference>
<keyword evidence="3" id="KW-1185">Reference proteome</keyword>
<keyword evidence="1" id="KW-0732">Signal</keyword>
<organism evidence="2 3">
    <name type="scientific">Streptomyces hokutonensis</name>
    <dbReference type="NCBI Taxonomy" id="1306990"/>
    <lineage>
        <taxon>Bacteria</taxon>
        <taxon>Bacillati</taxon>
        <taxon>Actinomycetota</taxon>
        <taxon>Actinomycetes</taxon>
        <taxon>Kitasatosporales</taxon>
        <taxon>Streptomycetaceae</taxon>
        <taxon>Streptomyces</taxon>
    </lineage>
</organism>
<accession>A0ABW6MIP1</accession>
<gene>
    <name evidence="2" type="ORF">ACFYNQ_42230</name>
</gene>
<evidence type="ECO:0000313" key="2">
    <source>
        <dbReference type="EMBL" id="MFE9605152.1"/>
    </source>
</evidence>
<dbReference type="EMBL" id="JBIAHM010000018">
    <property type="protein sequence ID" value="MFE9605152.1"/>
    <property type="molecule type" value="Genomic_DNA"/>
</dbReference>
<reference evidence="2 3" key="1">
    <citation type="submission" date="2024-10" db="EMBL/GenBank/DDBJ databases">
        <title>The Natural Products Discovery Center: Release of the First 8490 Sequenced Strains for Exploring Actinobacteria Biosynthetic Diversity.</title>
        <authorList>
            <person name="Kalkreuter E."/>
            <person name="Kautsar S.A."/>
            <person name="Yang D."/>
            <person name="Bader C.D."/>
            <person name="Teijaro C.N."/>
            <person name="Fluegel L."/>
            <person name="Davis C.M."/>
            <person name="Simpson J.R."/>
            <person name="Lauterbach L."/>
            <person name="Steele A.D."/>
            <person name="Gui C."/>
            <person name="Meng S."/>
            <person name="Li G."/>
            <person name="Viehrig K."/>
            <person name="Ye F."/>
            <person name="Su P."/>
            <person name="Kiefer A.F."/>
            <person name="Nichols A."/>
            <person name="Cepeda A.J."/>
            <person name="Yan W."/>
            <person name="Fan B."/>
            <person name="Jiang Y."/>
            <person name="Adhikari A."/>
            <person name="Zheng C.-J."/>
            <person name="Schuster L."/>
            <person name="Cowan T.M."/>
            <person name="Smanski M.J."/>
            <person name="Chevrette M.G."/>
            <person name="De Carvalho L.P.S."/>
            <person name="Shen B."/>
        </authorList>
    </citation>
    <scope>NUCLEOTIDE SEQUENCE [LARGE SCALE GENOMIC DNA]</scope>
    <source>
        <strain evidence="2 3">NPDC006488</strain>
    </source>
</reference>
<name>A0ABW6MIP1_9ACTN</name>
<proteinExistence type="predicted"/>
<protein>
    <recommendedName>
        <fullName evidence="4">Secreted protein</fullName>
    </recommendedName>
</protein>
<evidence type="ECO:0000256" key="1">
    <source>
        <dbReference type="SAM" id="SignalP"/>
    </source>
</evidence>
<sequence>MYKHTMVGLVTVCAAALLAPAVGTSSAAPATVKAAPVAQRRPAVPVLVDCLWHPEVRPADFVLACGDGNSRLASLRWTNWDANSATATGVNWVNDCKPYCAAGKFHSYPVVVRLDNAQTWKRHPGVRQYGRISLTYTAGRPDSFAHVVTYPLWN</sequence>
<feature type="chain" id="PRO_5046362605" description="Secreted protein" evidence="1">
    <location>
        <begin position="28"/>
        <end position="154"/>
    </location>
</feature>
<evidence type="ECO:0000313" key="3">
    <source>
        <dbReference type="Proteomes" id="UP001601303"/>
    </source>
</evidence>
<feature type="signal peptide" evidence="1">
    <location>
        <begin position="1"/>
        <end position="27"/>
    </location>
</feature>
<evidence type="ECO:0008006" key="4">
    <source>
        <dbReference type="Google" id="ProtNLM"/>
    </source>
</evidence>
<dbReference type="RefSeq" id="WP_388113975.1">
    <property type="nucleotide sequence ID" value="NZ_JBIAHM010000018.1"/>
</dbReference>
<comment type="caution">
    <text evidence="2">The sequence shown here is derived from an EMBL/GenBank/DDBJ whole genome shotgun (WGS) entry which is preliminary data.</text>
</comment>